<feature type="region of interest" description="Disordered" evidence="1">
    <location>
        <begin position="28"/>
        <end position="97"/>
    </location>
</feature>
<dbReference type="PANTHER" id="PTHR32141:SF144">
    <property type="entry name" value="OS07G0277500 PROTEIN"/>
    <property type="match status" value="1"/>
</dbReference>
<feature type="compositionally biased region" description="Basic and acidic residues" evidence="1">
    <location>
        <begin position="28"/>
        <end position="37"/>
    </location>
</feature>
<protein>
    <recommendedName>
        <fullName evidence="2">F-box/LRR-repeat protein 15/At3g58940/PEG3-like LRR domain-containing protein</fullName>
    </recommendedName>
</protein>
<dbReference type="Gramene" id="PAN10504">
    <property type="protein sequence ID" value="PAN10504"/>
    <property type="gene ID" value="PAHAL_2G097900"/>
</dbReference>
<accession>A0A2S3GXB8</accession>
<evidence type="ECO:0000256" key="1">
    <source>
        <dbReference type="SAM" id="MobiDB-lite"/>
    </source>
</evidence>
<gene>
    <name evidence="3" type="ORF">PAHAL_2G097900</name>
</gene>
<evidence type="ECO:0000259" key="2">
    <source>
        <dbReference type="Pfam" id="PF24758"/>
    </source>
</evidence>
<reference evidence="3" key="1">
    <citation type="submission" date="2018-04" db="EMBL/GenBank/DDBJ databases">
        <title>WGS assembly of Panicum hallii.</title>
        <authorList>
            <person name="Lovell J."/>
            <person name="Jenkins J."/>
            <person name="Lowry D."/>
            <person name="Mamidi S."/>
            <person name="Sreedasyam A."/>
            <person name="Weng X."/>
            <person name="Barry K."/>
            <person name="Bonette J."/>
            <person name="Campitelli B."/>
            <person name="Daum C."/>
            <person name="Gordon S."/>
            <person name="Gould B."/>
            <person name="Lipzen A."/>
            <person name="Macqueen A."/>
            <person name="Palacio-Mejia J."/>
            <person name="Plott C."/>
            <person name="Shakirov E."/>
            <person name="Shu S."/>
            <person name="Yoshinaga Y."/>
            <person name="Zane M."/>
            <person name="Rokhsar D."/>
            <person name="Grimwood J."/>
            <person name="Schmutz J."/>
            <person name="Juenger T."/>
        </authorList>
    </citation>
    <scope>NUCLEOTIDE SEQUENCE [LARGE SCALE GENOMIC DNA]</scope>
    <source>
        <strain evidence="3">FIL2</strain>
    </source>
</reference>
<dbReference type="InterPro" id="IPR055411">
    <property type="entry name" value="LRR_FXL15/At3g58940/PEG3-like"/>
</dbReference>
<dbReference type="InterPro" id="IPR055302">
    <property type="entry name" value="F-box_dom-containing"/>
</dbReference>
<dbReference type="EMBL" id="CM008047">
    <property type="protein sequence ID" value="PAN10504.2"/>
    <property type="molecule type" value="Genomic_DNA"/>
</dbReference>
<dbReference type="PANTHER" id="PTHR32141">
    <property type="match status" value="1"/>
</dbReference>
<dbReference type="SUPFAM" id="SSF52047">
    <property type="entry name" value="RNI-like"/>
    <property type="match status" value="1"/>
</dbReference>
<organism evidence="3">
    <name type="scientific">Panicum hallii</name>
    <dbReference type="NCBI Taxonomy" id="206008"/>
    <lineage>
        <taxon>Eukaryota</taxon>
        <taxon>Viridiplantae</taxon>
        <taxon>Streptophyta</taxon>
        <taxon>Embryophyta</taxon>
        <taxon>Tracheophyta</taxon>
        <taxon>Spermatophyta</taxon>
        <taxon>Magnoliopsida</taxon>
        <taxon>Liliopsida</taxon>
        <taxon>Poales</taxon>
        <taxon>Poaceae</taxon>
        <taxon>PACMAD clade</taxon>
        <taxon>Panicoideae</taxon>
        <taxon>Panicodae</taxon>
        <taxon>Paniceae</taxon>
        <taxon>Panicinae</taxon>
        <taxon>Panicum</taxon>
        <taxon>Panicum sect. Panicum</taxon>
    </lineage>
</organism>
<feature type="domain" description="F-box/LRR-repeat protein 15/At3g58940/PEG3-like LRR" evidence="2">
    <location>
        <begin position="146"/>
        <end position="352"/>
    </location>
</feature>
<name>A0A2S3GXB8_9POAL</name>
<proteinExistence type="predicted"/>
<evidence type="ECO:0000313" key="3">
    <source>
        <dbReference type="EMBL" id="PAN10504.2"/>
    </source>
</evidence>
<dbReference type="AlphaFoldDB" id="A0A2S3GXB8"/>
<dbReference type="Pfam" id="PF24758">
    <property type="entry name" value="LRR_At5g56370"/>
    <property type="match status" value="1"/>
</dbReference>
<sequence length="460" mass="50994">MVEEEVRCVNGRPVAQIKGEEAVVHLNKEEKEAEPLHVGRWRSNPTRHGGGGVGILSPLPANAPDPNPPGAEGNQSHRQEPHPRASGGGGGDGVDHISHLPSAILGKVISLLPTKDAASTQTLASRGESFTDIVSHILFAHGGPSCRFCIPAQQLLDHPTTMDVWLYQCHLSDDTTQTIRFPQLKKLALQQVNISEDSMHSLIAGCTVLECLMLNKSFVFRCVRINCTSLTSIGLSVERNGTVSIVKLIIQDAPCLERFLYFAPCLERFLYFQPLMGLQVSVIAAPKLEALGSLCELDVSSRLALGSVIIQPCFPRGLLAINWTTPVCTVKNLAIDIFTLSLDIKHHYLFRCLDIRLKTILLNNYQGIKSQVNFAMFFVLNAKMLESMRFQGGCYNGSKRFLVDEHRLLQLEKRASRDSRFYFASKRCHHGFMHVNHAHDLSMSPFECVETRVGVYASIE</sequence>
<dbReference type="Proteomes" id="UP000243499">
    <property type="component" value="Chromosome 2"/>
</dbReference>